<evidence type="ECO:0000313" key="2">
    <source>
        <dbReference type="EMBL" id="GIY15452.1"/>
    </source>
</evidence>
<evidence type="ECO:0000256" key="1">
    <source>
        <dbReference type="SAM" id="MobiDB-lite"/>
    </source>
</evidence>
<gene>
    <name evidence="2" type="ORF">CEXT_619881</name>
</gene>
<sequence>MPKNTNLSNLPDCFDFRNVTKGSITVGKFVSNFDGEVEAISEVARIMLLFPGTKNCVSLRLNLGDAGHMFTHNPRMAKGGRMSKTTTTA</sequence>
<accession>A0AAV4R508</accession>
<protein>
    <submittedName>
        <fullName evidence="2">Uncharacterized protein</fullName>
    </submittedName>
</protein>
<organism evidence="2 3">
    <name type="scientific">Caerostris extrusa</name>
    <name type="common">Bark spider</name>
    <name type="synonym">Caerostris bankana</name>
    <dbReference type="NCBI Taxonomy" id="172846"/>
    <lineage>
        <taxon>Eukaryota</taxon>
        <taxon>Metazoa</taxon>
        <taxon>Ecdysozoa</taxon>
        <taxon>Arthropoda</taxon>
        <taxon>Chelicerata</taxon>
        <taxon>Arachnida</taxon>
        <taxon>Araneae</taxon>
        <taxon>Araneomorphae</taxon>
        <taxon>Entelegynae</taxon>
        <taxon>Araneoidea</taxon>
        <taxon>Araneidae</taxon>
        <taxon>Caerostris</taxon>
    </lineage>
</organism>
<reference evidence="2 3" key="1">
    <citation type="submission" date="2021-06" db="EMBL/GenBank/DDBJ databases">
        <title>Caerostris extrusa draft genome.</title>
        <authorList>
            <person name="Kono N."/>
            <person name="Arakawa K."/>
        </authorList>
    </citation>
    <scope>NUCLEOTIDE SEQUENCE [LARGE SCALE GENOMIC DNA]</scope>
</reference>
<dbReference type="Proteomes" id="UP001054945">
    <property type="component" value="Unassembled WGS sequence"/>
</dbReference>
<proteinExistence type="predicted"/>
<feature type="region of interest" description="Disordered" evidence="1">
    <location>
        <begin position="70"/>
        <end position="89"/>
    </location>
</feature>
<dbReference type="EMBL" id="BPLR01007234">
    <property type="protein sequence ID" value="GIY15452.1"/>
    <property type="molecule type" value="Genomic_DNA"/>
</dbReference>
<comment type="caution">
    <text evidence="2">The sequence shown here is derived from an EMBL/GenBank/DDBJ whole genome shotgun (WGS) entry which is preliminary data.</text>
</comment>
<evidence type="ECO:0000313" key="3">
    <source>
        <dbReference type="Proteomes" id="UP001054945"/>
    </source>
</evidence>
<keyword evidence="3" id="KW-1185">Reference proteome</keyword>
<name>A0AAV4R508_CAEEX</name>
<dbReference type="AlphaFoldDB" id="A0AAV4R508"/>